<keyword evidence="2" id="KW-1185">Reference proteome</keyword>
<name>A0A251S116_HELAN</name>
<dbReference type="EMBL" id="CM007905">
    <property type="protein sequence ID" value="OTF92397.1"/>
    <property type="molecule type" value="Genomic_DNA"/>
</dbReference>
<dbReference type="InParanoid" id="A0A251S116"/>
<dbReference type="AlphaFoldDB" id="A0A251S116"/>
<gene>
    <name evidence="1" type="ORF">HannXRQ_Chr16g0521411</name>
</gene>
<proteinExistence type="predicted"/>
<dbReference type="Proteomes" id="UP000215914">
    <property type="component" value="Chromosome 16"/>
</dbReference>
<evidence type="ECO:0000313" key="1">
    <source>
        <dbReference type="EMBL" id="OTF92397.1"/>
    </source>
</evidence>
<reference evidence="2" key="1">
    <citation type="journal article" date="2017" name="Nature">
        <title>The sunflower genome provides insights into oil metabolism, flowering and Asterid evolution.</title>
        <authorList>
            <person name="Badouin H."/>
            <person name="Gouzy J."/>
            <person name="Grassa C.J."/>
            <person name="Murat F."/>
            <person name="Staton S.E."/>
            <person name="Cottret L."/>
            <person name="Lelandais-Briere C."/>
            <person name="Owens G.L."/>
            <person name="Carrere S."/>
            <person name="Mayjonade B."/>
            <person name="Legrand L."/>
            <person name="Gill N."/>
            <person name="Kane N.C."/>
            <person name="Bowers J.E."/>
            <person name="Hubner S."/>
            <person name="Bellec A."/>
            <person name="Berard A."/>
            <person name="Berges H."/>
            <person name="Blanchet N."/>
            <person name="Boniface M.C."/>
            <person name="Brunel D."/>
            <person name="Catrice O."/>
            <person name="Chaidir N."/>
            <person name="Claudel C."/>
            <person name="Donnadieu C."/>
            <person name="Faraut T."/>
            <person name="Fievet G."/>
            <person name="Helmstetter N."/>
            <person name="King M."/>
            <person name="Knapp S.J."/>
            <person name="Lai Z."/>
            <person name="Le Paslier M.C."/>
            <person name="Lippi Y."/>
            <person name="Lorenzon L."/>
            <person name="Mandel J.R."/>
            <person name="Marage G."/>
            <person name="Marchand G."/>
            <person name="Marquand E."/>
            <person name="Bret-Mestries E."/>
            <person name="Morien E."/>
            <person name="Nambeesan S."/>
            <person name="Nguyen T."/>
            <person name="Pegot-Espagnet P."/>
            <person name="Pouilly N."/>
            <person name="Raftis F."/>
            <person name="Sallet E."/>
            <person name="Schiex T."/>
            <person name="Thomas J."/>
            <person name="Vandecasteele C."/>
            <person name="Vares D."/>
            <person name="Vear F."/>
            <person name="Vautrin S."/>
            <person name="Crespi M."/>
            <person name="Mangin B."/>
            <person name="Burke J.M."/>
            <person name="Salse J."/>
            <person name="Munos S."/>
            <person name="Vincourt P."/>
            <person name="Rieseberg L.H."/>
            <person name="Langlade N.B."/>
        </authorList>
    </citation>
    <scope>NUCLEOTIDE SEQUENCE [LARGE SCALE GENOMIC DNA]</scope>
    <source>
        <strain evidence="2">cv. SF193</strain>
    </source>
</reference>
<protein>
    <submittedName>
        <fullName evidence="1">Uncharacterized protein</fullName>
    </submittedName>
</protein>
<evidence type="ECO:0000313" key="2">
    <source>
        <dbReference type="Proteomes" id="UP000215914"/>
    </source>
</evidence>
<accession>A0A251S116</accession>
<sequence length="57" mass="6609">MYLSCSIIALLVILDCSNFYSYVLTRNCNAINVSILDPIFIFSLWVQHVFYTKTRNA</sequence>
<organism evidence="1 2">
    <name type="scientific">Helianthus annuus</name>
    <name type="common">Common sunflower</name>
    <dbReference type="NCBI Taxonomy" id="4232"/>
    <lineage>
        <taxon>Eukaryota</taxon>
        <taxon>Viridiplantae</taxon>
        <taxon>Streptophyta</taxon>
        <taxon>Embryophyta</taxon>
        <taxon>Tracheophyta</taxon>
        <taxon>Spermatophyta</taxon>
        <taxon>Magnoliopsida</taxon>
        <taxon>eudicotyledons</taxon>
        <taxon>Gunneridae</taxon>
        <taxon>Pentapetalae</taxon>
        <taxon>asterids</taxon>
        <taxon>campanulids</taxon>
        <taxon>Asterales</taxon>
        <taxon>Asteraceae</taxon>
        <taxon>Asteroideae</taxon>
        <taxon>Heliantheae alliance</taxon>
        <taxon>Heliantheae</taxon>
        <taxon>Helianthus</taxon>
    </lineage>
</organism>